<evidence type="ECO:0000313" key="4">
    <source>
        <dbReference type="Proteomes" id="UP000621631"/>
    </source>
</evidence>
<name>A0ABR7VK22_VIRHA</name>
<dbReference type="Proteomes" id="UP000621631">
    <property type="component" value="Unassembled WGS sequence"/>
</dbReference>
<feature type="transmembrane region" description="Helical" evidence="1">
    <location>
        <begin position="98"/>
        <end position="117"/>
    </location>
</feature>
<dbReference type="EMBL" id="JACWEZ010000001">
    <property type="protein sequence ID" value="MBD1221133.1"/>
    <property type="molecule type" value="Genomic_DNA"/>
</dbReference>
<organism evidence="3 4">
    <name type="scientific">Virgibacillus halodenitrificans</name>
    <name type="common">Bacillus halodenitrificans</name>
    <dbReference type="NCBI Taxonomy" id="1482"/>
    <lineage>
        <taxon>Bacteria</taxon>
        <taxon>Bacillati</taxon>
        <taxon>Bacillota</taxon>
        <taxon>Bacilli</taxon>
        <taxon>Bacillales</taxon>
        <taxon>Bacillaceae</taxon>
        <taxon>Virgibacillus</taxon>
    </lineage>
</organism>
<keyword evidence="1" id="KW-1133">Transmembrane helix</keyword>
<sequence length="118" mass="13879">MKTHFLIILTWISIVIFTKDTLLLIEIAFLVGLISIVILAVMFLVNSELFHLFFKGFWIIGKYITPENRGLNRTNELIKKDQSFQRFKENLQQHFRKMLIWTGIYSITVSILFTALLV</sequence>
<evidence type="ECO:0000313" key="3">
    <source>
        <dbReference type="EMBL" id="MBD1221133.1"/>
    </source>
</evidence>
<feature type="domain" description="DUF3899" evidence="2">
    <location>
        <begin position="25"/>
        <end position="114"/>
    </location>
</feature>
<keyword evidence="1" id="KW-0812">Transmembrane</keyword>
<accession>A0ABR7VK22</accession>
<dbReference type="Pfam" id="PF13038">
    <property type="entry name" value="DUF3899"/>
    <property type="match status" value="1"/>
</dbReference>
<protein>
    <submittedName>
        <fullName evidence="3">DUF3899 domain-containing protein</fullName>
    </submittedName>
</protein>
<proteinExistence type="predicted"/>
<evidence type="ECO:0000259" key="2">
    <source>
        <dbReference type="Pfam" id="PF13038"/>
    </source>
</evidence>
<keyword evidence="4" id="KW-1185">Reference proteome</keyword>
<gene>
    <name evidence="3" type="ORF">IC602_00735</name>
</gene>
<dbReference type="RefSeq" id="WP_060679913.1">
    <property type="nucleotide sequence ID" value="NZ_JACWEZ010000001.1"/>
</dbReference>
<comment type="caution">
    <text evidence="3">The sequence shown here is derived from an EMBL/GenBank/DDBJ whole genome shotgun (WGS) entry which is preliminary data.</text>
</comment>
<keyword evidence="1" id="KW-0472">Membrane</keyword>
<reference evidence="3 4" key="1">
    <citation type="submission" date="2020-09" db="EMBL/GenBank/DDBJ databases">
        <title>Draft Genome Sequences of Oil-Oxidizing Bacteria Halomonas titanicae, Marinobacter lutaoensis, and Virgibacillus halodenitrificans Isolated from Highly Saline Environments.</title>
        <authorList>
            <person name="Grouzdev D.S."/>
            <person name="Sokolova D.S."/>
            <person name="Semenova E.M."/>
            <person name="Borzenkov I.A."/>
            <person name="Bidzhieva S.K."/>
            <person name="Poltaraus A.B."/>
            <person name="Nazina T.N."/>
        </authorList>
    </citation>
    <scope>NUCLEOTIDE SEQUENCE [LARGE SCALE GENOMIC DNA]</scope>
    <source>
        <strain evidence="3 4">VKM B-3472D</strain>
    </source>
</reference>
<feature type="transmembrane region" description="Helical" evidence="1">
    <location>
        <begin position="27"/>
        <end position="45"/>
    </location>
</feature>
<dbReference type="InterPro" id="IPR025007">
    <property type="entry name" value="DUF3899"/>
</dbReference>
<evidence type="ECO:0000256" key="1">
    <source>
        <dbReference type="SAM" id="Phobius"/>
    </source>
</evidence>